<feature type="compositionally biased region" description="Low complexity" evidence="2">
    <location>
        <begin position="465"/>
        <end position="475"/>
    </location>
</feature>
<evidence type="ECO:0000256" key="1">
    <source>
        <dbReference type="SAM" id="Coils"/>
    </source>
</evidence>
<feature type="compositionally biased region" description="Basic and acidic residues" evidence="2">
    <location>
        <begin position="489"/>
        <end position="505"/>
    </location>
</feature>
<feature type="compositionally biased region" description="Acidic residues" evidence="2">
    <location>
        <begin position="239"/>
        <end position="249"/>
    </location>
</feature>
<feature type="compositionally biased region" description="Basic and acidic residues" evidence="2">
    <location>
        <begin position="541"/>
        <end position="550"/>
    </location>
</feature>
<feature type="region of interest" description="Disordered" evidence="2">
    <location>
        <begin position="144"/>
        <end position="168"/>
    </location>
</feature>
<feature type="region of interest" description="Disordered" evidence="2">
    <location>
        <begin position="465"/>
        <end position="582"/>
    </location>
</feature>
<gene>
    <name evidence="4" type="primary">LOC113396691</name>
</gene>
<dbReference type="RefSeq" id="XP_064076761.1">
    <property type="nucleotide sequence ID" value="XM_064220691.1"/>
</dbReference>
<protein>
    <submittedName>
        <fullName evidence="4">Probable serine/threonine-protein kinase tsuA isoform X1</fullName>
    </submittedName>
</protein>
<feature type="compositionally biased region" description="Basic and acidic residues" evidence="2">
    <location>
        <begin position="393"/>
        <end position="402"/>
    </location>
</feature>
<dbReference type="GO" id="GO:0016301">
    <property type="term" value="F:kinase activity"/>
    <property type="evidence" value="ECO:0007669"/>
    <property type="project" value="UniProtKB-KW"/>
</dbReference>
<evidence type="ECO:0000313" key="4">
    <source>
        <dbReference type="RefSeq" id="XP_064076761.1"/>
    </source>
</evidence>
<keyword evidence="1" id="KW-0175">Coiled coil</keyword>
<organism evidence="3 4">
    <name type="scientific">Vanessa tameamea</name>
    <name type="common">Kamehameha butterfly</name>
    <dbReference type="NCBI Taxonomy" id="334116"/>
    <lineage>
        <taxon>Eukaryota</taxon>
        <taxon>Metazoa</taxon>
        <taxon>Ecdysozoa</taxon>
        <taxon>Arthropoda</taxon>
        <taxon>Hexapoda</taxon>
        <taxon>Insecta</taxon>
        <taxon>Pterygota</taxon>
        <taxon>Neoptera</taxon>
        <taxon>Endopterygota</taxon>
        <taxon>Lepidoptera</taxon>
        <taxon>Glossata</taxon>
        <taxon>Ditrysia</taxon>
        <taxon>Papilionoidea</taxon>
        <taxon>Nymphalidae</taxon>
        <taxon>Nymphalinae</taxon>
        <taxon>Vanessa</taxon>
    </lineage>
</organism>
<reference evidence="4" key="1">
    <citation type="submission" date="2025-08" db="UniProtKB">
        <authorList>
            <consortium name="RefSeq"/>
        </authorList>
    </citation>
    <scope>IDENTIFICATION</scope>
    <source>
        <tissue evidence="4">Whole body</tissue>
    </source>
</reference>
<feature type="compositionally biased region" description="Polar residues" evidence="2">
    <location>
        <begin position="506"/>
        <end position="522"/>
    </location>
</feature>
<feature type="compositionally biased region" description="Low complexity" evidence="2">
    <location>
        <begin position="146"/>
        <end position="163"/>
    </location>
</feature>
<feature type="region of interest" description="Disordered" evidence="2">
    <location>
        <begin position="210"/>
        <end position="432"/>
    </location>
</feature>
<name>A0ABM4AZN1_VANTA</name>
<keyword evidence="4" id="KW-0808">Transferase</keyword>
<evidence type="ECO:0000313" key="3">
    <source>
        <dbReference type="Proteomes" id="UP001652626"/>
    </source>
</evidence>
<proteinExistence type="predicted"/>
<feature type="compositionally biased region" description="Polar residues" evidence="2">
    <location>
        <begin position="295"/>
        <end position="307"/>
    </location>
</feature>
<sequence length="582" mass="65736">MADMENELKDLREKNNELVQKVQYWKMTAAQRENEKLELMKEINELRLKLSRLRSGGAAHARKLDAALQTASEEALSHLVQASSAVARTLELAKTYMQDRQELESALPRWSSLSNTPSSDKVNRVPPMLIGGRLMQPVVSLSRTLQSNNSRSVNRSPNQQNRSVSERAVPMHMLQDVYIPLTRIDAGELPANNVDTDMEVNHADDSTEELALDGNGDRLEESQNSDTDNFEESRRLDAVTEDIEPEDEELPQRQRAENPLEGPSWLLDEPRTKRKTKKFTNLEPDSTTEFEENLDSTPTPGPSQSSRQTERGRRSEFSPTVRRRRASPPASPRPRRLSNNGRILKVLVAKMRLDEDEGGDGDASPPKRPNLDSMSPMAAEVTPRTSAIVPEASPKRQSRDGSPRFQIREMSPSKRLMRFDAPSPNGSTDSRVIVLQRNTYRETRNDPPEPCSSGISISRTINRVNNFDNQSNNNINDHDPISSDQNQNENDRNTRRNHSCVDNRSGKATSQSRENNISLDNHSSLDNRGSRPNNHTSLDNRGSRDSRDSDSSGSELASESRTRRPRKAVVYKEKPLNRKLRR</sequence>
<evidence type="ECO:0000256" key="2">
    <source>
        <dbReference type="SAM" id="MobiDB-lite"/>
    </source>
</evidence>
<keyword evidence="3" id="KW-1185">Reference proteome</keyword>
<accession>A0ABM4AZN1</accession>
<feature type="region of interest" description="Disordered" evidence="2">
    <location>
        <begin position="438"/>
        <end position="457"/>
    </location>
</feature>
<keyword evidence="4" id="KW-0418">Kinase</keyword>
<dbReference type="GeneID" id="113396691"/>
<feature type="coiled-coil region" evidence="1">
    <location>
        <begin position="1"/>
        <end position="56"/>
    </location>
</feature>
<dbReference type="Proteomes" id="UP001652626">
    <property type="component" value="Chromosome 4"/>
</dbReference>